<dbReference type="STRING" id="1313292.BCO_0071701"/>
<accession>W5SUJ7</accession>
<protein>
    <submittedName>
        <fullName evidence="2">Chromosomal replication initiator protein dnaA</fullName>
    </submittedName>
</protein>
<dbReference type="Pfam" id="PF08299">
    <property type="entry name" value="Bac_DnaA_C"/>
    <property type="match status" value="1"/>
</dbReference>
<dbReference type="CDD" id="cd06571">
    <property type="entry name" value="Bac_DnaA_C"/>
    <property type="match status" value="1"/>
</dbReference>
<dbReference type="GO" id="GO:0006270">
    <property type="term" value="P:DNA replication initiation"/>
    <property type="evidence" value="ECO:0007669"/>
    <property type="project" value="InterPro"/>
</dbReference>
<name>W5SUJ7_9SPIR</name>
<dbReference type="GO" id="GO:0005524">
    <property type="term" value="F:ATP binding"/>
    <property type="evidence" value="ECO:0007669"/>
    <property type="project" value="InterPro"/>
</dbReference>
<gene>
    <name evidence="2" type="ORF">BCO_0071701</name>
</gene>
<dbReference type="GO" id="GO:0003688">
    <property type="term" value="F:DNA replication origin binding"/>
    <property type="evidence" value="ECO:0007669"/>
    <property type="project" value="InterPro"/>
</dbReference>
<evidence type="ECO:0000259" key="1">
    <source>
        <dbReference type="Pfam" id="PF08299"/>
    </source>
</evidence>
<keyword evidence="3" id="KW-1185">Reference proteome</keyword>
<dbReference type="PATRIC" id="fig|1313292.3.peg.460"/>
<dbReference type="AlphaFoldDB" id="W5SUJ7"/>
<feature type="domain" description="Chromosomal replication initiator DnaA C-terminal" evidence="1">
    <location>
        <begin position="1"/>
        <end position="31"/>
    </location>
</feature>
<dbReference type="Gene3D" id="1.10.1750.10">
    <property type="match status" value="1"/>
</dbReference>
<dbReference type="InterPro" id="IPR013159">
    <property type="entry name" value="DnaA_C"/>
</dbReference>
<dbReference type="HOGENOM" id="CLU_3022938_0_0_12"/>
<evidence type="ECO:0000313" key="2">
    <source>
        <dbReference type="EMBL" id="AHH10610.1"/>
    </source>
</evidence>
<proteinExistence type="predicted"/>
<evidence type="ECO:0000313" key="3">
    <source>
        <dbReference type="Proteomes" id="UP000019330"/>
    </source>
</evidence>
<dbReference type="InterPro" id="IPR010921">
    <property type="entry name" value="Trp_repressor/repl_initiator"/>
</dbReference>
<dbReference type="eggNOG" id="COG0593">
    <property type="taxonomic scope" value="Bacteria"/>
</dbReference>
<dbReference type="PROSITE" id="PS01008">
    <property type="entry name" value="DNAA"/>
    <property type="match status" value="1"/>
</dbReference>
<organism evidence="2 3">
    <name type="scientific">Borrelia coriaceae ATCC 43381</name>
    <dbReference type="NCBI Taxonomy" id="1408429"/>
    <lineage>
        <taxon>Bacteria</taxon>
        <taxon>Pseudomonadati</taxon>
        <taxon>Spirochaetota</taxon>
        <taxon>Spirochaetia</taxon>
        <taxon>Spirochaetales</taxon>
        <taxon>Borreliaceae</taxon>
        <taxon>Borrelia</taxon>
    </lineage>
</organism>
<dbReference type="SUPFAM" id="SSF48295">
    <property type="entry name" value="TrpR-like"/>
    <property type="match status" value="1"/>
</dbReference>
<sequence>MRNFTELSTIEIGKIIGGKTHSTVLYSINKIDKERNNDLEINNLIIELMNKINKN</sequence>
<dbReference type="EMBL" id="CP005745">
    <property type="protein sequence ID" value="AHH10610.1"/>
    <property type="molecule type" value="Genomic_DNA"/>
</dbReference>
<dbReference type="InterPro" id="IPR018312">
    <property type="entry name" value="Chromosome_initiator_DnaA_CS"/>
</dbReference>
<dbReference type="GO" id="GO:0006275">
    <property type="term" value="P:regulation of DNA replication"/>
    <property type="evidence" value="ECO:0007669"/>
    <property type="project" value="InterPro"/>
</dbReference>
<reference evidence="2" key="1">
    <citation type="submission" date="2013-04" db="EMBL/GenBank/DDBJ databases">
        <title>Comparative Genomics of Relapsing Fever Spirochetes.</title>
        <authorList>
            <person name="Schwan T.G."/>
            <person name="Raffel S.J."/>
            <person name="Porcella S.F."/>
            <person name="Martens C.A."/>
            <person name="Bruno D.P."/>
            <person name="Ricklefs S.M."/>
            <person name="Barbian K.B."/>
        </authorList>
    </citation>
    <scope>NUCLEOTIDE SEQUENCE [LARGE SCALE GENOMIC DNA]</scope>
    <source>
        <strain evidence="2">Co53</strain>
    </source>
</reference>
<dbReference type="Proteomes" id="UP000019330">
    <property type="component" value="Chromosome"/>
</dbReference>